<gene>
    <name evidence="2" type="ORF">GCM10011579_004230</name>
</gene>
<sequence length="67" mass="7361">MTHRTTYPGPPVELPLRLDADPPPGAGCDVCDALDRERIEAQGKGDMSKVSDINIEIRSHPHKGRRS</sequence>
<dbReference type="EMBL" id="BMMM01000001">
    <property type="protein sequence ID" value="GGN49953.1"/>
    <property type="molecule type" value="Genomic_DNA"/>
</dbReference>
<evidence type="ECO:0000313" key="3">
    <source>
        <dbReference type="Proteomes" id="UP000600365"/>
    </source>
</evidence>
<evidence type="ECO:0000256" key="1">
    <source>
        <dbReference type="SAM" id="MobiDB-lite"/>
    </source>
</evidence>
<keyword evidence="3" id="KW-1185">Reference proteome</keyword>
<dbReference type="AlphaFoldDB" id="A0A918CYL4"/>
<feature type="region of interest" description="Disordered" evidence="1">
    <location>
        <begin position="42"/>
        <end position="67"/>
    </location>
</feature>
<protein>
    <submittedName>
        <fullName evidence="2">Uncharacterized protein</fullName>
    </submittedName>
</protein>
<comment type="caution">
    <text evidence="2">The sequence shown here is derived from an EMBL/GenBank/DDBJ whole genome shotgun (WGS) entry which is preliminary data.</text>
</comment>
<organism evidence="2 3">
    <name type="scientific">Streptomyces albiflavescens</name>
    <dbReference type="NCBI Taxonomy" id="1623582"/>
    <lineage>
        <taxon>Bacteria</taxon>
        <taxon>Bacillati</taxon>
        <taxon>Actinomycetota</taxon>
        <taxon>Actinomycetes</taxon>
        <taxon>Kitasatosporales</taxon>
        <taxon>Streptomycetaceae</taxon>
        <taxon>Streptomyces</taxon>
    </lineage>
</organism>
<accession>A0A918CYL4</accession>
<dbReference type="Proteomes" id="UP000600365">
    <property type="component" value="Unassembled WGS sequence"/>
</dbReference>
<evidence type="ECO:0000313" key="2">
    <source>
        <dbReference type="EMBL" id="GGN49953.1"/>
    </source>
</evidence>
<feature type="compositionally biased region" description="Basic and acidic residues" evidence="1">
    <location>
        <begin position="42"/>
        <end position="59"/>
    </location>
</feature>
<name>A0A918CYL4_9ACTN</name>
<proteinExistence type="predicted"/>
<feature type="region of interest" description="Disordered" evidence="1">
    <location>
        <begin position="1"/>
        <end position="24"/>
    </location>
</feature>
<reference evidence="2 3" key="1">
    <citation type="journal article" date="2014" name="Int. J. Syst. Evol. Microbiol.">
        <title>Complete genome sequence of Corynebacterium casei LMG S-19264T (=DSM 44701T), isolated from a smear-ripened cheese.</title>
        <authorList>
            <consortium name="US DOE Joint Genome Institute (JGI-PGF)"/>
            <person name="Walter F."/>
            <person name="Albersmeier A."/>
            <person name="Kalinowski J."/>
            <person name="Ruckert C."/>
        </authorList>
    </citation>
    <scope>NUCLEOTIDE SEQUENCE [LARGE SCALE GENOMIC DNA]</scope>
    <source>
        <strain evidence="2 3">CGMCC 4.7111</strain>
    </source>
</reference>